<dbReference type="SUPFAM" id="SSF52540">
    <property type="entry name" value="P-loop containing nucleoside triphosphate hydrolases"/>
    <property type="match status" value="1"/>
</dbReference>
<keyword evidence="2" id="KW-0547">Nucleotide-binding</keyword>
<dbReference type="Gene3D" id="3.40.50.300">
    <property type="entry name" value="P-loop containing nucleotide triphosphate hydrolases"/>
    <property type="match status" value="2"/>
</dbReference>
<dbReference type="InterPro" id="IPR006703">
    <property type="entry name" value="G_AIG1"/>
</dbReference>
<comment type="similarity">
    <text evidence="1">Belongs to the TRAFAC class TrmE-Era-EngA-EngB-Septin-like GTPase superfamily. AIG1/Toc34/Toc159-like paraseptin GTPase family. IAN subfamily.</text>
</comment>
<proteinExistence type="inferred from homology"/>
<organism evidence="5 6">
    <name type="scientific">Gasterosteus aculeatus aculeatus</name>
    <name type="common">three-spined stickleback</name>
    <dbReference type="NCBI Taxonomy" id="481459"/>
    <lineage>
        <taxon>Eukaryota</taxon>
        <taxon>Metazoa</taxon>
        <taxon>Chordata</taxon>
        <taxon>Craniata</taxon>
        <taxon>Vertebrata</taxon>
        <taxon>Euteleostomi</taxon>
        <taxon>Actinopterygii</taxon>
        <taxon>Neopterygii</taxon>
        <taxon>Teleostei</taxon>
        <taxon>Neoteleostei</taxon>
        <taxon>Acanthomorphata</taxon>
        <taxon>Eupercaria</taxon>
        <taxon>Perciformes</taxon>
        <taxon>Cottioidei</taxon>
        <taxon>Gasterosteales</taxon>
        <taxon>Gasterosteidae</taxon>
        <taxon>Gasterosteus</taxon>
    </lineage>
</organism>
<dbReference type="InterPro" id="IPR027417">
    <property type="entry name" value="P-loop_NTPase"/>
</dbReference>
<evidence type="ECO:0000256" key="1">
    <source>
        <dbReference type="ARBA" id="ARBA00008535"/>
    </source>
</evidence>
<dbReference type="GeneTree" id="ENSGT00940000162556"/>
<dbReference type="Pfam" id="PF04548">
    <property type="entry name" value="AIG1"/>
    <property type="match status" value="2"/>
</dbReference>
<keyword evidence="6" id="KW-1185">Reference proteome</keyword>
<feature type="domain" description="AIG1-type G" evidence="4">
    <location>
        <begin position="157"/>
        <end position="313"/>
    </location>
</feature>
<dbReference type="InterPro" id="IPR045058">
    <property type="entry name" value="GIMA/IAN/Toc"/>
</dbReference>
<dbReference type="Ensembl" id="ENSGACT00000046778.1">
    <property type="protein sequence ID" value="ENSGACP00000035868.1"/>
    <property type="gene ID" value="ENSGACG00000032947.1"/>
</dbReference>
<dbReference type="Proteomes" id="UP000007635">
    <property type="component" value="Chromosome XI"/>
</dbReference>
<reference evidence="5" key="2">
    <citation type="submission" date="2025-08" db="UniProtKB">
        <authorList>
            <consortium name="Ensembl"/>
        </authorList>
    </citation>
    <scope>IDENTIFICATION</scope>
</reference>
<dbReference type="PANTHER" id="PTHR10903">
    <property type="entry name" value="GTPASE, IMAP FAMILY MEMBER-RELATED"/>
    <property type="match status" value="1"/>
</dbReference>
<evidence type="ECO:0000256" key="2">
    <source>
        <dbReference type="ARBA" id="ARBA00022741"/>
    </source>
</evidence>
<reference evidence="5 6" key="1">
    <citation type="journal article" date="2021" name="G3 (Bethesda)">
        <title>Improved contiguity of the threespine stickleback genome using long-read sequencing.</title>
        <authorList>
            <person name="Nath S."/>
            <person name="Shaw D.E."/>
            <person name="White M.A."/>
        </authorList>
    </citation>
    <scope>NUCLEOTIDE SEQUENCE [LARGE SCALE GENOMIC DNA]</scope>
    <source>
        <strain evidence="5 6">Lake Benthic</strain>
    </source>
</reference>
<reference evidence="5" key="3">
    <citation type="submission" date="2025-09" db="UniProtKB">
        <authorList>
            <consortium name="Ensembl"/>
        </authorList>
    </citation>
    <scope>IDENTIFICATION</scope>
</reference>
<dbReference type="PROSITE" id="PS51720">
    <property type="entry name" value="G_AIG1"/>
    <property type="match status" value="1"/>
</dbReference>
<evidence type="ECO:0000259" key="4">
    <source>
        <dbReference type="PROSITE" id="PS51720"/>
    </source>
</evidence>
<dbReference type="PANTHER" id="PTHR10903:SF107">
    <property type="entry name" value="GTPASE IMAP FAMILY MEMBER 4-LIKE-RELATED"/>
    <property type="match status" value="1"/>
</dbReference>
<accession>A0AAQ4PD57</accession>
<evidence type="ECO:0000313" key="5">
    <source>
        <dbReference type="Ensembl" id="ENSGACP00000035868.1"/>
    </source>
</evidence>
<protein>
    <recommendedName>
        <fullName evidence="4">AIG1-type G domain-containing protein</fullName>
    </recommendedName>
</protein>
<dbReference type="AlphaFoldDB" id="A0AAQ4PD57"/>
<keyword evidence="3" id="KW-0342">GTP-binding</keyword>
<evidence type="ECO:0000313" key="6">
    <source>
        <dbReference type="Proteomes" id="UP000007635"/>
    </source>
</evidence>
<dbReference type="GO" id="GO:0005525">
    <property type="term" value="F:GTP binding"/>
    <property type="evidence" value="ECO:0007669"/>
    <property type="project" value="UniProtKB-KW"/>
</dbReference>
<evidence type="ECO:0000256" key="3">
    <source>
        <dbReference type="ARBA" id="ARBA00023134"/>
    </source>
</evidence>
<name>A0AAQ4PD57_GASAC</name>
<sequence>MCPPGPHAFLLVIRVGSPFPEIFKRSLEEHLQLFPKRVFDHTILLFTAKSPVTDKMLEKEIKRWPALQEILKQCGNRKHVFNISEREDRTQVTTLFKKIEEMVAKRAGGHYSIDSCDGHFPSEEMKAMVGRASERIAKVQTRRRELKALIEGGKTPPKHLKMVMVGAQWSAKSSAGNTILRKQAFAVDHNRTTKICEMSHSMVADRLLTVVDSPGWYYNNTLHDTCKMDKAEIENIMHLCPPGPHAVLLVVGLASAFNASYWQAVQQHMRLFKDEVWNHTIVLFTRGDWLGRKTVEERIESEEGLHCTRKCSS</sequence>